<reference evidence="2 3" key="1">
    <citation type="submission" date="2019-11" db="EMBL/GenBank/DDBJ databases">
        <authorList>
            <person name="Holert J."/>
        </authorList>
    </citation>
    <scope>NUCLEOTIDE SEQUENCE [LARGE SCALE GENOMIC DNA]</scope>
    <source>
        <strain evidence="2">BC5_2</strain>
    </source>
</reference>
<name>A0A5S9Q1V2_9GAMM</name>
<organism evidence="2 3">
    <name type="scientific">BD1-7 clade bacterium</name>
    <dbReference type="NCBI Taxonomy" id="2029982"/>
    <lineage>
        <taxon>Bacteria</taxon>
        <taxon>Pseudomonadati</taxon>
        <taxon>Pseudomonadota</taxon>
        <taxon>Gammaproteobacteria</taxon>
        <taxon>Cellvibrionales</taxon>
        <taxon>Spongiibacteraceae</taxon>
        <taxon>BD1-7 clade</taxon>
    </lineage>
</organism>
<dbReference type="OrthoDB" id="9797061at2"/>
<evidence type="ECO:0000259" key="1">
    <source>
        <dbReference type="Pfam" id="PF13401"/>
    </source>
</evidence>
<protein>
    <recommendedName>
        <fullName evidence="1">ORC1/DEAH AAA+ ATPase domain-containing protein</fullName>
    </recommendedName>
</protein>
<dbReference type="EMBL" id="CACSII010000016">
    <property type="protein sequence ID" value="CAA0111487.1"/>
    <property type="molecule type" value="Genomic_DNA"/>
</dbReference>
<dbReference type="InterPro" id="IPR049945">
    <property type="entry name" value="AAA_22"/>
</dbReference>
<dbReference type="InterPro" id="IPR027417">
    <property type="entry name" value="P-loop_NTPase"/>
</dbReference>
<feature type="domain" description="ORC1/DEAH AAA+ ATPase" evidence="1">
    <location>
        <begin position="30"/>
        <end position="144"/>
    </location>
</feature>
<proteinExistence type="predicted"/>
<dbReference type="SUPFAM" id="SSF52540">
    <property type="entry name" value="P-loop containing nucleoside triphosphate hydrolases"/>
    <property type="match status" value="1"/>
</dbReference>
<dbReference type="Proteomes" id="UP000434580">
    <property type="component" value="Unassembled WGS sequence"/>
</dbReference>
<dbReference type="Pfam" id="PF13401">
    <property type="entry name" value="AAA_22"/>
    <property type="match status" value="1"/>
</dbReference>
<accession>A0A5S9Q1V2</accession>
<dbReference type="Gene3D" id="3.40.50.300">
    <property type="entry name" value="P-loop containing nucleotide triphosphate hydrolases"/>
    <property type="match status" value="1"/>
</dbReference>
<sequence>MTISSIAGTTNVALCHQAIQEALTREASLPGLLVFYGWSGLGKSLAAAFVANQHNAYIVQCQSLWTRKYFLQAILKEMGVSFSTGTPIPELGMMISEELALSGRPLIIDEADYLVDKGHIMMVMDLYESSRAPIMMIGEERLPQKIERHEKIHNRILKWVPAVPCTVADILKLQPIYAPGIEIEEALLEQLHTATQGVTRRVATNLKNMANYAADQGLEALTVDNFQADFFTGMAPRRAR</sequence>
<dbReference type="GO" id="GO:0016887">
    <property type="term" value="F:ATP hydrolysis activity"/>
    <property type="evidence" value="ECO:0007669"/>
    <property type="project" value="InterPro"/>
</dbReference>
<gene>
    <name evidence="2" type="ORF">DPBNPPHM_01489</name>
</gene>
<evidence type="ECO:0000313" key="3">
    <source>
        <dbReference type="Proteomes" id="UP000434580"/>
    </source>
</evidence>
<dbReference type="AlphaFoldDB" id="A0A5S9Q1V2"/>
<evidence type="ECO:0000313" key="2">
    <source>
        <dbReference type="EMBL" id="CAA0111487.1"/>
    </source>
</evidence>